<dbReference type="STRING" id="1420583.V473_21370"/>
<dbReference type="PATRIC" id="fig|1420583.3.peg.4088"/>
<accession>A0A0J7XL54</accession>
<dbReference type="Gene3D" id="3.40.630.30">
    <property type="match status" value="1"/>
</dbReference>
<dbReference type="InterPro" id="IPR000182">
    <property type="entry name" value="GNAT_dom"/>
</dbReference>
<dbReference type="GO" id="GO:0016747">
    <property type="term" value="F:acyltransferase activity, transferring groups other than amino-acyl groups"/>
    <property type="evidence" value="ECO:0007669"/>
    <property type="project" value="InterPro"/>
</dbReference>
<comment type="caution">
    <text evidence="2">The sequence shown here is derived from an EMBL/GenBank/DDBJ whole genome shotgun (WGS) entry which is preliminary data.</text>
</comment>
<dbReference type="InterPro" id="IPR016181">
    <property type="entry name" value="Acyl_CoA_acyltransferase"/>
</dbReference>
<gene>
    <name evidence="2" type="ORF">V473_21370</name>
</gene>
<protein>
    <submittedName>
        <fullName evidence="2">Tyrosine phosphatase</fullName>
    </submittedName>
</protein>
<dbReference type="AlphaFoldDB" id="A0A0J7XL54"/>
<evidence type="ECO:0000313" key="2">
    <source>
        <dbReference type="EMBL" id="KMS52407.1"/>
    </source>
</evidence>
<dbReference type="EMBL" id="JACT01000006">
    <property type="protein sequence ID" value="KMS52407.1"/>
    <property type="molecule type" value="Genomic_DNA"/>
</dbReference>
<organism evidence="2 3">
    <name type="scientific">Sphingobium cupriresistens LL01</name>
    <dbReference type="NCBI Taxonomy" id="1420583"/>
    <lineage>
        <taxon>Bacteria</taxon>
        <taxon>Pseudomonadati</taxon>
        <taxon>Pseudomonadota</taxon>
        <taxon>Alphaproteobacteria</taxon>
        <taxon>Sphingomonadales</taxon>
        <taxon>Sphingomonadaceae</taxon>
        <taxon>Sphingobium</taxon>
    </lineage>
</organism>
<dbReference type="SUPFAM" id="SSF55729">
    <property type="entry name" value="Acyl-CoA N-acyltransferases (Nat)"/>
    <property type="match status" value="1"/>
</dbReference>
<dbReference type="Proteomes" id="UP000052232">
    <property type="component" value="Unassembled WGS sequence"/>
</dbReference>
<dbReference type="CDD" id="cd04301">
    <property type="entry name" value="NAT_SF"/>
    <property type="match status" value="1"/>
</dbReference>
<evidence type="ECO:0000313" key="3">
    <source>
        <dbReference type="Proteomes" id="UP000052232"/>
    </source>
</evidence>
<name>A0A0J7XL54_9SPHN</name>
<dbReference type="PROSITE" id="PS51186">
    <property type="entry name" value="GNAT"/>
    <property type="match status" value="1"/>
</dbReference>
<evidence type="ECO:0000259" key="1">
    <source>
        <dbReference type="PROSITE" id="PS51186"/>
    </source>
</evidence>
<dbReference type="Pfam" id="PF13508">
    <property type="entry name" value="Acetyltransf_7"/>
    <property type="match status" value="1"/>
</dbReference>
<dbReference type="NCBIfam" id="NF040501">
    <property type="entry name" value="resist_ArsN2"/>
    <property type="match status" value="1"/>
</dbReference>
<reference evidence="2 3" key="1">
    <citation type="journal article" date="2015" name="G3 (Bethesda)">
        <title>Insights into Ongoing Evolution of the Hexachlorocyclohexane Catabolic Pathway from Comparative Genomics of Ten Sphingomonadaceae Strains.</title>
        <authorList>
            <person name="Pearce S.L."/>
            <person name="Oakeshott J.G."/>
            <person name="Pandey G."/>
        </authorList>
    </citation>
    <scope>NUCLEOTIDE SEQUENCE [LARGE SCALE GENOMIC DNA]</scope>
    <source>
        <strain evidence="2 3">LL01</strain>
    </source>
</reference>
<sequence>MIATRVELHQLAALAQVLAEAELPASDIAAPGRHFYRFDDEDGLIGYGGVEGAGADRLLRSFIVVEARRGAGLGSAMLSALERAAADDGATRLYLLTTTAESFFGRFGYAPKPRASAPAEITDSAEFRSLCPASAAFLFKRIC</sequence>
<keyword evidence="3" id="KW-1185">Reference proteome</keyword>
<feature type="domain" description="N-acetyltransferase" evidence="1">
    <location>
        <begin position="1"/>
        <end position="134"/>
    </location>
</feature>
<proteinExistence type="predicted"/>